<accession>A0ABT0WE61</accession>
<evidence type="ECO:0008006" key="3">
    <source>
        <dbReference type="Google" id="ProtNLM"/>
    </source>
</evidence>
<reference evidence="1 2" key="1">
    <citation type="submission" date="2022-06" db="EMBL/GenBank/DDBJ databases">
        <authorList>
            <person name="Jeon C.O."/>
        </authorList>
    </citation>
    <scope>NUCLEOTIDE SEQUENCE [LARGE SCALE GENOMIC DNA]</scope>
    <source>
        <strain evidence="1 2">KCTC 13943</strain>
    </source>
</reference>
<organism evidence="1 2">
    <name type="scientific">Neobacillus pocheonensis</name>
    <dbReference type="NCBI Taxonomy" id="363869"/>
    <lineage>
        <taxon>Bacteria</taxon>
        <taxon>Bacillati</taxon>
        <taxon>Bacillota</taxon>
        <taxon>Bacilli</taxon>
        <taxon>Bacillales</taxon>
        <taxon>Bacillaceae</taxon>
        <taxon>Neobacillus</taxon>
    </lineage>
</organism>
<dbReference type="Proteomes" id="UP001523262">
    <property type="component" value="Unassembled WGS sequence"/>
</dbReference>
<keyword evidence="2" id="KW-1185">Reference proteome</keyword>
<evidence type="ECO:0000313" key="2">
    <source>
        <dbReference type="Proteomes" id="UP001523262"/>
    </source>
</evidence>
<sequence>MVETLGFHPFYETVSLGAKKHYRWARNHLKHPLATKDQGYRWVDCTTDISTLDTQYIANMLMKVSDYAVNNFIQQMRRRISILERPLVTARGDGRSYIYANFNPKYAQFSVTILRTFYNFCMTYKLGTDRVTPAQILGLTDKKYSMKDIIYFK</sequence>
<name>A0ABT0WE61_9BACI</name>
<evidence type="ECO:0000313" key="1">
    <source>
        <dbReference type="EMBL" id="MCM2534600.1"/>
    </source>
</evidence>
<proteinExistence type="predicted"/>
<gene>
    <name evidence="1" type="ORF">NDK43_22475</name>
</gene>
<protein>
    <recommendedName>
        <fullName evidence="3">Homing endonuclease LAGLIDADG domain-containing protein</fullName>
    </recommendedName>
</protein>
<dbReference type="EMBL" id="JAMQCR010000002">
    <property type="protein sequence ID" value="MCM2534600.1"/>
    <property type="molecule type" value="Genomic_DNA"/>
</dbReference>
<comment type="caution">
    <text evidence="1">The sequence shown here is derived from an EMBL/GenBank/DDBJ whole genome shotgun (WGS) entry which is preliminary data.</text>
</comment>